<evidence type="ECO:0000256" key="9">
    <source>
        <dbReference type="HAMAP-Rule" id="MF_00082"/>
    </source>
</evidence>
<organism evidence="11 12">
    <name type="scientific">Mailhella massiliensis</name>
    <dbReference type="NCBI Taxonomy" id="1903261"/>
    <lineage>
        <taxon>Bacteria</taxon>
        <taxon>Pseudomonadati</taxon>
        <taxon>Thermodesulfobacteriota</taxon>
        <taxon>Desulfovibrionia</taxon>
        <taxon>Desulfovibrionales</taxon>
        <taxon>Desulfovibrionaceae</taxon>
        <taxon>Mailhella</taxon>
    </lineage>
</organism>
<dbReference type="Pfam" id="PF00696">
    <property type="entry name" value="AA_kinase"/>
    <property type="match status" value="1"/>
</dbReference>
<evidence type="ECO:0000256" key="4">
    <source>
        <dbReference type="ARBA" id="ARBA00022679"/>
    </source>
</evidence>
<evidence type="ECO:0000256" key="2">
    <source>
        <dbReference type="ARBA" id="ARBA00022571"/>
    </source>
</evidence>
<feature type="site" description="Transition state stabilizer" evidence="9">
    <location>
        <position position="34"/>
    </location>
</feature>
<evidence type="ECO:0000256" key="1">
    <source>
        <dbReference type="ARBA" id="ARBA00004828"/>
    </source>
</evidence>
<comment type="catalytic activity">
    <reaction evidence="8 9">
        <text>N-acetyl-L-glutamate + ATP = N-acetyl-L-glutamyl 5-phosphate + ADP</text>
        <dbReference type="Rhea" id="RHEA:14629"/>
        <dbReference type="ChEBI" id="CHEBI:30616"/>
        <dbReference type="ChEBI" id="CHEBI:44337"/>
        <dbReference type="ChEBI" id="CHEBI:57936"/>
        <dbReference type="ChEBI" id="CHEBI:456216"/>
        <dbReference type="EC" id="2.7.2.8"/>
    </reaction>
</comment>
<reference evidence="11" key="1">
    <citation type="journal article" date="2021" name="PeerJ">
        <title>Extensive microbial diversity within the chicken gut microbiome revealed by metagenomics and culture.</title>
        <authorList>
            <person name="Gilroy R."/>
            <person name="Ravi A."/>
            <person name="Getino M."/>
            <person name="Pursley I."/>
            <person name="Horton D.L."/>
            <person name="Alikhan N.F."/>
            <person name="Baker D."/>
            <person name="Gharbi K."/>
            <person name="Hall N."/>
            <person name="Watson M."/>
            <person name="Adriaenssens E.M."/>
            <person name="Foster-Nyarko E."/>
            <person name="Jarju S."/>
            <person name="Secka A."/>
            <person name="Antonio M."/>
            <person name="Oren A."/>
            <person name="Chaudhuri R.R."/>
            <person name="La Ragione R."/>
            <person name="Hildebrand F."/>
            <person name="Pallen M.J."/>
        </authorList>
    </citation>
    <scope>NUCLEOTIDE SEQUENCE</scope>
    <source>
        <strain evidence="11">ChiGjej2B2-19336</strain>
    </source>
</reference>
<reference evidence="11" key="2">
    <citation type="submission" date="2021-09" db="EMBL/GenBank/DDBJ databases">
        <authorList>
            <person name="Gilroy R."/>
        </authorList>
    </citation>
    <scope>NUCLEOTIDE SEQUENCE</scope>
    <source>
        <strain evidence="11">ChiGjej2B2-19336</strain>
    </source>
</reference>
<dbReference type="CDD" id="cd04250">
    <property type="entry name" value="AAK_NAGK-C"/>
    <property type="match status" value="1"/>
</dbReference>
<keyword evidence="6 9" id="KW-0418">Kinase</keyword>
<accession>A0A921AYH3</accession>
<dbReference type="NCBIfam" id="TIGR00761">
    <property type="entry name" value="argB"/>
    <property type="match status" value="1"/>
</dbReference>
<dbReference type="PRINTS" id="PR00474">
    <property type="entry name" value="GLU5KINASE"/>
</dbReference>
<keyword evidence="4 9" id="KW-0808">Transferase</keyword>
<evidence type="ECO:0000313" key="12">
    <source>
        <dbReference type="Proteomes" id="UP000698963"/>
    </source>
</evidence>
<dbReference type="Gene3D" id="3.40.1160.10">
    <property type="entry name" value="Acetylglutamate kinase-like"/>
    <property type="match status" value="1"/>
</dbReference>
<dbReference type="EMBL" id="DYZA01000220">
    <property type="protein sequence ID" value="HJD98098.1"/>
    <property type="molecule type" value="Genomic_DNA"/>
</dbReference>
<evidence type="ECO:0000256" key="8">
    <source>
        <dbReference type="ARBA" id="ARBA00048141"/>
    </source>
</evidence>
<dbReference type="GO" id="GO:0003991">
    <property type="term" value="F:acetylglutamate kinase activity"/>
    <property type="evidence" value="ECO:0007669"/>
    <property type="project" value="UniProtKB-UniRule"/>
</dbReference>
<dbReference type="AlphaFoldDB" id="A0A921AYH3"/>
<dbReference type="PANTHER" id="PTHR23342:SF0">
    <property type="entry name" value="N-ACETYLGLUTAMATE SYNTHASE, MITOCHONDRIAL"/>
    <property type="match status" value="1"/>
</dbReference>
<feature type="binding site" evidence="9">
    <location>
        <position position="91"/>
    </location>
    <ligand>
        <name>substrate</name>
    </ligand>
</feature>
<evidence type="ECO:0000313" key="11">
    <source>
        <dbReference type="EMBL" id="HJD98098.1"/>
    </source>
</evidence>
<dbReference type="InterPro" id="IPR036393">
    <property type="entry name" value="AceGlu_kinase-like_sf"/>
</dbReference>
<evidence type="ECO:0000259" key="10">
    <source>
        <dbReference type="Pfam" id="PF00696"/>
    </source>
</evidence>
<dbReference type="InterPro" id="IPR001048">
    <property type="entry name" value="Asp/Glu/Uridylate_kinase"/>
</dbReference>
<dbReference type="EC" id="2.7.2.8" evidence="9"/>
<dbReference type="PIRSF" id="PIRSF000728">
    <property type="entry name" value="NAGK"/>
    <property type="match status" value="1"/>
</dbReference>
<dbReference type="HAMAP" id="MF_00082">
    <property type="entry name" value="ArgB"/>
    <property type="match status" value="1"/>
</dbReference>
<dbReference type="PANTHER" id="PTHR23342">
    <property type="entry name" value="N-ACETYLGLUTAMATE SYNTHASE"/>
    <property type="match status" value="1"/>
</dbReference>
<feature type="domain" description="Aspartate/glutamate/uridylate kinase" evidence="10">
    <location>
        <begin position="30"/>
        <end position="275"/>
    </location>
</feature>
<feature type="binding site" evidence="9">
    <location>
        <position position="196"/>
    </location>
    <ligand>
        <name>substrate</name>
    </ligand>
</feature>
<dbReference type="SUPFAM" id="SSF53633">
    <property type="entry name" value="Carbamate kinase-like"/>
    <property type="match status" value="1"/>
</dbReference>
<dbReference type="GO" id="GO:0042450">
    <property type="term" value="P:L-arginine biosynthetic process via ornithine"/>
    <property type="evidence" value="ECO:0007669"/>
    <property type="project" value="UniProtKB-UniRule"/>
</dbReference>
<dbReference type="FunFam" id="3.40.1160.10:FF:000004">
    <property type="entry name" value="Acetylglutamate kinase"/>
    <property type="match status" value="1"/>
</dbReference>
<keyword evidence="5 9" id="KW-0547">Nucleotide-binding</keyword>
<gene>
    <name evidence="9 11" type="primary">argB</name>
    <name evidence="11" type="ORF">K8W16_10695</name>
</gene>
<keyword evidence="3 9" id="KW-0028">Amino-acid biosynthesis</keyword>
<keyword evidence="9" id="KW-0963">Cytoplasm</keyword>
<dbReference type="Proteomes" id="UP000698963">
    <property type="component" value="Unassembled WGS sequence"/>
</dbReference>
<evidence type="ECO:0000256" key="6">
    <source>
        <dbReference type="ARBA" id="ARBA00022777"/>
    </source>
</evidence>
<protein>
    <recommendedName>
        <fullName evidence="9">Acetylglutamate kinase</fullName>
        <ecNumber evidence="9">2.7.2.8</ecNumber>
    </recommendedName>
    <alternativeName>
        <fullName evidence="9">N-acetyl-L-glutamate 5-phosphotransferase</fullName>
    </alternativeName>
    <alternativeName>
        <fullName evidence="9">NAG kinase</fullName>
        <shortName evidence="9">NAGK</shortName>
    </alternativeName>
</protein>
<dbReference type="InterPro" id="IPR037528">
    <property type="entry name" value="ArgB"/>
</dbReference>
<feature type="site" description="Transition state stabilizer" evidence="9">
    <location>
        <position position="256"/>
    </location>
</feature>
<name>A0A921AYH3_9BACT</name>
<dbReference type="InterPro" id="IPR041727">
    <property type="entry name" value="NAGK-C"/>
</dbReference>
<sequence length="298" mass="31907">MSAHSVEQARLQSRVLIESLPYLREYHGETVVVKYGGHAMTEESLKLAFARNISLLKLVGIHPVVVHGGGPQINEMLSKLEIKSEFRQGHRVTDKATMDVVEMVLVGSVNKSVVNLINKTGARAVGLSGKDGMLLEARKLAMTISHGEKQPPEIIDLGNVGEVTAVNEQLLTSLIHDDFVPVIAPVGVDAEGNTYNINADSVAGAVAGALKARRLLMLTDVAGILDKEGKLIEHIDTADAQRLLADGTLTGGMIPKINCCMNALKQGVDKVTIVDGRVENCLLLELLTDQGVGTEIVK</sequence>
<dbReference type="InterPro" id="IPR001057">
    <property type="entry name" value="Glu/AcGlu_kinase"/>
</dbReference>
<keyword evidence="7 9" id="KW-0067">ATP-binding</keyword>
<evidence type="ECO:0000256" key="7">
    <source>
        <dbReference type="ARBA" id="ARBA00022840"/>
    </source>
</evidence>
<comment type="function">
    <text evidence="9">Catalyzes the ATP-dependent phosphorylation of N-acetyl-L-glutamate.</text>
</comment>
<comment type="subcellular location">
    <subcellularLocation>
        <location evidence="9">Cytoplasm</location>
    </subcellularLocation>
</comment>
<proteinExistence type="inferred from homology"/>
<feature type="binding site" evidence="9">
    <location>
        <begin position="69"/>
        <end position="70"/>
    </location>
    <ligand>
        <name>substrate</name>
    </ligand>
</feature>
<evidence type="ECO:0000256" key="3">
    <source>
        <dbReference type="ARBA" id="ARBA00022605"/>
    </source>
</evidence>
<dbReference type="RefSeq" id="WP_304123555.1">
    <property type="nucleotide sequence ID" value="NZ_DYZA01000220.1"/>
</dbReference>
<evidence type="ECO:0000256" key="5">
    <source>
        <dbReference type="ARBA" id="ARBA00022741"/>
    </source>
</evidence>
<dbReference type="InterPro" id="IPR004662">
    <property type="entry name" value="AcgluKinase_fam"/>
</dbReference>
<comment type="pathway">
    <text evidence="1 9">Amino-acid biosynthesis; L-arginine biosynthesis; N(2)-acetyl-L-ornithine from L-glutamate: step 2/4.</text>
</comment>
<comment type="similarity">
    <text evidence="9">Belongs to the acetylglutamate kinase family. ArgB subfamily.</text>
</comment>
<dbReference type="GO" id="GO:0005737">
    <property type="term" value="C:cytoplasm"/>
    <property type="evidence" value="ECO:0007669"/>
    <property type="project" value="UniProtKB-SubCell"/>
</dbReference>
<keyword evidence="2 9" id="KW-0055">Arginine biosynthesis</keyword>
<comment type="caution">
    <text evidence="11">The sequence shown here is derived from an EMBL/GenBank/DDBJ whole genome shotgun (WGS) entry which is preliminary data.</text>
</comment>
<dbReference type="GO" id="GO:0005524">
    <property type="term" value="F:ATP binding"/>
    <property type="evidence" value="ECO:0007669"/>
    <property type="project" value="UniProtKB-UniRule"/>
</dbReference>